<evidence type="ECO:0000256" key="2">
    <source>
        <dbReference type="ARBA" id="ARBA00022801"/>
    </source>
</evidence>
<sequence length="461" mass="51352">MVFSRIVKIVSAAATPFSAPKSSTLPYVSSGLSPPANSVHDYGFANSKQKNNMRLSSSLQDLSVYRQLDPEGGDFDSESDTSLIHAKQHRVLQRGNGGSSFSKDKASPRSPRQHEKWVRVLMVLLCLLLFAVLLFALQFYYSNWYQGKSKFYVVLDCGSTGTRVYVYQATINHKKDGSLPFLLRSLPEGFQRKPSLQSGRAYNRMETEPGFDKLVHNVSGLKGAIKPLIRWADNQIPKHAHKTTSLFLYATAGVRRLPSSDSQWLLEKAWSILKSSSFLCQREWIKTISGAEEAYYGWIALNYHTGILGTIPKKATFGALDLGGSSLQVTFENEEQVYNDTNIKLSIGPVNHHLSAYSLSGYGLNDAFDKSVVHLLKRFPKITNADLASGNIEIKHPCLQSGYKEDYFCSQCASIYKGVWSPLSGGIGLGKRGKTWCTHPSYWCTKMGRMQGTCKTCCQFV</sequence>
<keyword evidence="4" id="KW-0547">Nucleotide-binding</keyword>
<evidence type="ECO:0000313" key="6">
    <source>
        <dbReference type="EMBL" id="PSS34443.1"/>
    </source>
</evidence>
<comment type="caution">
    <text evidence="6">The sequence shown here is derived from an EMBL/GenBank/DDBJ whole genome shotgun (WGS) entry which is preliminary data.</text>
</comment>
<proteinExistence type="inferred from homology"/>
<feature type="transmembrane region" description="Helical" evidence="5">
    <location>
        <begin position="117"/>
        <end position="141"/>
    </location>
</feature>
<dbReference type="InParanoid" id="A0A2R6RWN9"/>
<dbReference type="GO" id="GO:0017110">
    <property type="term" value="F:nucleoside diphosphate phosphatase activity"/>
    <property type="evidence" value="ECO:0007669"/>
    <property type="project" value="TreeGrafter"/>
</dbReference>
<dbReference type="PANTHER" id="PTHR11782">
    <property type="entry name" value="ADENOSINE/GUANOSINE DIPHOSPHATASE"/>
    <property type="match status" value="1"/>
</dbReference>
<dbReference type="PANTHER" id="PTHR11782:SF125">
    <property type="entry name" value="APYRASE 7-RELATED"/>
    <property type="match status" value="1"/>
</dbReference>
<dbReference type="AlphaFoldDB" id="A0A2R6RWN9"/>
<dbReference type="InterPro" id="IPR000407">
    <property type="entry name" value="GDA1_CD39_NTPase"/>
</dbReference>
<reference evidence="6 7" key="1">
    <citation type="submission" date="2017-07" db="EMBL/GenBank/DDBJ databases">
        <title>An improved, manually edited Actinidia chinensis var. chinensis (kiwifruit) genome highlights the challenges associated with draft genomes and gene prediction in plants.</title>
        <authorList>
            <person name="Pilkington S."/>
            <person name="Crowhurst R."/>
            <person name="Hilario E."/>
            <person name="Nardozza S."/>
            <person name="Fraser L."/>
            <person name="Peng Y."/>
            <person name="Gunaseelan K."/>
            <person name="Simpson R."/>
            <person name="Tahir J."/>
            <person name="Deroles S."/>
            <person name="Templeton K."/>
            <person name="Luo Z."/>
            <person name="Davy M."/>
            <person name="Cheng C."/>
            <person name="Mcneilage M."/>
            <person name="Scaglione D."/>
            <person name="Liu Y."/>
            <person name="Zhang Q."/>
            <person name="Datson P."/>
            <person name="De Silva N."/>
            <person name="Gardiner S."/>
            <person name="Bassett H."/>
            <person name="Chagne D."/>
            <person name="Mccallum J."/>
            <person name="Dzierzon H."/>
            <person name="Deng C."/>
            <person name="Wang Y.-Y."/>
            <person name="Barron N."/>
            <person name="Manako K."/>
            <person name="Bowen J."/>
            <person name="Foster T."/>
            <person name="Erridge Z."/>
            <person name="Tiffin H."/>
            <person name="Waite C."/>
            <person name="Davies K."/>
            <person name="Grierson E."/>
            <person name="Laing W."/>
            <person name="Kirk R."/>
            <person name="Chen X."/>
            <person name="Wood M."/>
            <person name="Montefiori M."/>
            <person name="Brummell D."/>
            <person name="Schwinn K."/>
            <person name="Catanach A."/>
            <person name="Fullerton C."/>
            <person name="Li D."/>
            <person name="Meiyalaghan S."/>
            <person name="Nieuwenhuizen N."/>
            <person name="Read N."/>
            <person name="Prakash R."/>
            <person name="Hunter D."/>
            <person name="Zhang H."/>
            <person name="Mckenzie M."/>
            <person name="Knabel M."/>
            <person name="Harris A."/>
            <person name="Allan A."/>
            <person name="Chen A."/>
            <person name="Janssen B."/>
            <person name="Plunkett B."/>
            <person name="Dwamena C."/>
            <person name="Voogd C."/>
            <person name="Leif D."/>
            <person name="Lafferty D."/>
            <person name="Souleyre E."/>
            <person name="Varkonyi-Gasic E."/>
            <person name="Gambi F."/>
            <person name="Hanley J."/>
            <person name="Yao J.-L."/>
            <person name="Cheung J."/>
            <person name="David K."/>
            <person name="Warren B."/>
            <person name="Marsh K."/>
            <person name="Snowden K."/>
            <person name="Lin-Wang K."/>
            <person name="Brian L."/>
            <person name="Martinez-Sanchez M."/>
            <person name="Wang M."/>
            <person name="Ileperuma N."/>
            <person name="Macnee N."/>
            <person name="Campin R."/>
            <person name="Mcatee P."/>
            <person name="Drummond R."/>
            <person name="Espley R."/>
            <person name="Ireland H."/>
            <person name="Wu R."/>
            <person name="Atkinson R."/>
            <person name="Karunairetnam S."/>
            <person name="Bulley S."/>
            <person name="Chunkath S."/>
            <person name="Hanley Z."/>
            <person name="Storey R."/>
            <person name="Thrimawithana A."/>
            <person name="Thomson S."/>
            <person name="David C."/>
            <person name="Testolin R."/>
        </authorList>
    </citation>
    <scope>NUCLEOTIDE SEQUENCE [LARGE SCALE GENOMIC DNA]</scope>
    <source>
        <strain evidence="7">cv. Red5</strain>
        <tissue evidence="6">Young leaf</tissue>
    </source>
</reference>
<evidence type="ECO:0000256" key="1">
    <source>
        <dbReference type="ARBA" id="ARBA00009283"/>
    </source>
</evidence>
<organism evidence="6 7">
    <name type="scientific">Actinidia chinensis var. chinensis</name>
    <name type="common">Chinese soft-hair kiwi</name>
    <dbReference type="NCBI Taxonomy" id="1590841"/>
    <lineage>
        <taxon>Eukaryota</taxon>
        <taxon>Viridiplantae</taxon>
        <taxon>Streptophyta</taxon>
        <taxon>Embryophyta</taxon>
        <taxon>Tracheophyta</taxon>
        <taxon>Spermatophyta</taxon>
        <taxon>Magnoliopsida</taxon>
        <taxon>eudicotyledons</taxon>
        <taxon>Gunneridae</taxon>
        <taxon>Pentapetalae</taxon>
        <taxon>asterids</taxon>
        <taxon>Ericales</taxon>
        <taxon>Actinidiaceae</taxon>
        <taxon>Actinidia</taxon>
    </lineage>
</organism>
<evidence type="ECO:0000256" key="5">
    <source>
        <dbReference type="SAM" id="Phobius"/>
    </source>
</evidence>
<name>A0A2R6RWN9_ACTCC</name>
<keyword evidence="5" id="KW-0812">Transmembrane</keyword>
<accession>A0A2R6RWN9</accession>
<dbReference type="OrthoDB" id="6372431at2759"/>
<dbReference type="Proteomes" id="UP000241394">
    <property type="component" value="Chromosome LG2"/>
</dbReference>
<dbReference type="GO" id="GO:0016020">
    <property type="term" value="C:membrane"/>
    <property type="evidence" value="ECO:0007669"/>
    <property type="project" value="TreeGrafter"/>
</dbReference>
<keyword evidence="5" id="KW-0472">Membrane</keyword>
<feature type="active site" description="Proton acceptor" evidence="3">
    <location>
        <position position="293"/>
    </location>
</feature>
<dbReference type="OMA" id="FTCKREW"/>
<keyword evidence="7" id="KW-1185">Reference proteome</keyword>
<dbReference type="Pfam" id="PF01150">
    <property type="entry name" value="GDA1_CD39"/>
    <property type="match status" value="1"/>
</dbReference>
<evidence type="ECO:0000313" key="7">
    <source>
        <dbReference type="Proteomes" id="UP000241394"/>
    </source>
</evidence>
<dbReference type="GO" id="GO:0005524">
    <property type="term" value="F:ATP binding"/>
    <property type="evidence" value="ECO:0007669"/>
    <property type="project" value="UniProtKB-KW"/>
</dbReference>
<gene>
    <name evidence="6" type="ORF">CEY00_Acc01542</name>
</gene>
<keyword evidence="4" id="KW-0067">ATP-binding</keyword>
<dbReference type="Gene3D" id="3.30.420.150">
    <property type="entry name" value="Exopolyphosphatase. Domain 2"/>
    <property type="match status" value="1"/>
</dbReference>
<evidence type="ECO:0000256" key="4">
    <source>
        <dbReference type="PIRSR" id="PIRSR600407-2"/>
    </source>
</evidence>
<dbReference type="STRING" id="1590841.A0A2R6RWN9"/>
<dbReference type="GO" id="GO:0009134">
    <property type="term" value="P:nucleoside diphosphate catabolic process"/>
    <property type="evidence" value="ECO:0007669"/>
    <property type="project" value="TreeGrafter"/>
</dbReference>
<dbReference type="Gene3D" id="3.30.420.40">
    <property type="match status" value="1"/>
</dbReference>
<dbReference type="EMBL" id="NKQK01000002">
    <property type="protein sequence ID" value="PSS34443.1"/>
    <property type="molecule type" value="Genomic_DNA"/>
</dbReference>
<keyword evidence="5" id="KW-1133">Transmembrane helix</keyword>
<reference evidence="7" key="2">
    <citation type="journal article" date="2018" name="BMC Genomics">
        <title>A manually annotated Actinidia chinensis var. chinensis (kiwifruit) genome highlights the challenges associated with draft genomes and gene prediction in plants.</title>
        <authorList>
            <person name="Pilkington S.M."/>
            <person name="Crowhurst R."/>
            <person name="Hilario E."/>
            <person name="Nardozza S."/>
            <person name="Fraser L."/>
            <person name="Peng Y."/>
            <person name="Gunaseelan K."/>
            <person name="Simpson R."/>
            <person name="Tahir J."/>
            <person name="Deroles S.C."/>
            <person name="Templeton K."/>
            <person name="Luo Z."/>
            <person name="Davy M."/>
            <person name="Cheng C."/>
            <person name="McNeilage M."/>
            <person name="Scaglione D."/>
            <person name="Liu Y."/>
            <person name="Zhang Q."/>
            <person name="Datson P."/>
            <person name="De Silva N."/>
            <person name="Gardiner S.E."/>
            <person name="Bassett H."/>
            <person name="Chagne D."/>
            <person name="McCallum J."/>
            <person name="Dzierzon H."/>
            <person name="Deng C."/>
            <person name="Wang Y.Y."/>
            <person name="Barron L."/>
            <person name="Manako K."/>
            <person name="Bowen J."/>
            <person name="Foster T.M."/>
            <person name="Erridge Z.A."/>
            <person name="Tiffin H."/>
            <person name="Waite C.N."/>
            <person name="Davies K.M."/>
            <person name="Grierson E.P."/>
            <person name="Laing W.A."/>
            <person name="Kirk R."/>
            <person name="Chen X."/>
            <person name="Wood M."/>
            <person name="Montefiori M."/>
            <person name="Brummell D.A."/>
            <person name="Schwinn K.E."/>
            <person name="Catanach A."/>
            <person name="Fullerton C."/>
            <person name="Li D."/>
            <person name="Meiyalaghan S."/>
            <person name="Nieuwenhuizen N."/>
            <person name="Read N."/>
            <person name="Prakash R."/>
            <person name="Hunter D."/>
            <person name="Zhang H."/>
            <person name="McKenzie M."/>
            <person name="Knabel M."/>
            <person name="Harris A."/>
            <person name="Allan A.C."/>
            <person name="Gleave A."/>
            <person name="Chen A."/>
            <person name="Janssen B.J."/>
            <person name="Plunkett B."/>
            <person name="Ampomah-Dwamena C."/>
            <person name="Voogd C."/>
            <person name="Leif D."/>
            <person name="Lafferty D."/>
            <person name="Souleyre E.J.F."/>
            <person name="Varkonyi-Gasic E."/>
            <person name="Gambi F."/>
            <person name="Hanley J."/>
            <person name="Yao J.L."/>
            <person name="Cheung J."/>
            <person name="David K.M."/>
            <person name="Warren B."/>
            <person name="Marsh K."/>
            <person name="Snowden K.C."/>
            <person name="Lin-Wang K."/>
            <person name="Brian L."/>
            <person name="Martinez-Sanchez M."/>
            <person name="Wang M."/>
            <person name="Ileperuma N."/>
            <person name="Macnee N."/>
            <person name="Campin R."/>
            <person name="McAtee P."/>
            <person name="Drummond R.S.M."/>
            <person name="Espley R.V."/>
            <person name="Ireland H.S."/>
            <person name="Wu R."/>
            <person name="Atkinson R.G."/>
            <person name="Karunairetnam S."/>
            <person name="Bulley S."/>
            <person name="Chunkath S."/>
            <person name="Hanley Z."/>
            <person name="Storey R."/>
            <person name="Thrimawithana A.H."/>
            <person name="Thomson S."/>
            <person name="David C."/>
            <person name="Testolin R."/>
            <person name="Huang H."/>
            <person name="Hellens R.P."/>
            <person name="Schaffer R.J."/>
        </authorList>
    </citation>
    <scope>NUCLEOTIDE SEQUENCE [LARGE SCALE GENOMIC DNA]</scope>
    <source>
        <strain evidence="7">cv. Red5</strain>
    </source>
</reference>
<comment type="similarity">
    <text evidence="1">Belongs to the GDA1/CD39 NTPase family.</text>
</comment>
<keyword evidence="2" id="KW-0378">Hydrolase</keyword>
<protein>
    <submittedName>
        <fullName evidence="6">Apyrase</fullName>
    </submittedName>
</protein>
<dbReference type="Gramene" id="PSS34443">
    <property type="protein sequence ID" value="PSS34443"/>
    <property type="gene ID" value="CEY00_Acc01542"/>
</dbReference>
<evidence type="ECO:0000256" key="3">
    <source>
        <dbReference type="PIRSR" id="PIRSR600407-1"/>
    </source>
</evidence>
<feature type="binding site" evidence="4">
    <location>
        <begin position="324"/>
        <end position="328"/>
    </location>
    <ligand>
        <name>ATP</name>
        <dbReference type="ChEBI" id="CHEBI:30616"/>
    </ligand>
</feature>